<evidence type="ECO:0000313" key="1">
    <source>
        <dbReference type="EMBL" id="GFG62342.1"/>
    </source>
</evidence>
<sequence>MLADLKLDPDAELERPEQFILVDTTTDQTKVVQMPESVSYWFRSLGRGPASEALIHGTDGKLYVFDPITGDQVKTIDVTGPWSEPDDWQQGAPAVLTREDSVYVSDPATNEIHLVDIASGAVTASAQLPQAPNELSGVVAHQH</sequence>
<dbReference type="EMBL" id="BLKT01000003">
    <property type="protein sequence ID" value="GFG62342.1"/>
    <property type="molecule type" value="Genomic_DNA"/>
</dbReference>
<dbReference type="InterPro" id="IPR015943">
    <property type="entry name" value="WD40/YVTN_repeat-like_dom_sf"/>
</dbReference>
<keyword evidence="2" id="KW-1185">Reference proteome</keyword>
<protein>
    <submittedName>
        <fullName evidence="1">Uncharacterized protein</fullName>
    </submittedName>
</protein>
<evidence type="ECO:0000313" key="2">
    <source>
        <dbReference type="Proteomes" id="UP000465241"/>
    </source>
</evidence>
<reference evidence="1 2" key="1">
    <citation type="journal article" date="2019" name="Emerg. Microbes Infect.">
        <title>Comprehensive subspecies identification of 175 nontuberculous mycobacteria species based on 7547 genomic profiles.</title>
        <authorList>
            <person name="Matsumoto Y."/>
            <person name="Kinjo T."/>
            <person name="Motooka D."/>
            <person name="Nabeya D."/>
            <person name="Jung N."/>
            <person name="Uechi K."/>
            <person name="Horii T."/>
            <person name="Iida T."/>
            <person name="Fujita J."/>
            <person name="Nakamura S."/>
        </authorList>
    </citation>
    <scope>NUCLEOTIDE SEQUENCE [LARGE SCALE GENOMIC DNA]</scope>
    <source>
        <strain evidence="1 2">JCM 13392</strain>
    </source>
</reference>
<organism evidence="1 2">
    <name type="scientific">Mycolicibacterium murale</name>
    <dbReference type="NCBI Taxonomy" id="182220"/>
    <lineage>
        <taxon>Bacteria</taxon>
        <taxon>Bacillati</taxon>
        <taxon>Actinomycetota</taxon>
        <taxon>Actinomycetes</taxon>
        <taxon>Mycobacteriales</taxon>
        <taxon>Mycobacteriaceae</taxon>
        <taxon>Mycolicibacterium</taxon>
    </lineage>
</organism>
<dbReference type="RefSeq" id="WP_193491689.1">
    <property type="nucleotide sequence ID" value="NZ_BAAAMC010000033.1"/>
</dbReference>
<gene>
    <name evidence="1" type="ORF">MMUR_64780</name>
</gene>
<dbReference type="Gene3D" id="2.130.10.10">
    <property type="entry name" value="YVTN repeat-like/Quinoprotein amine dehydrogenase"/>
    <property type="match status" value="1"/>
</dbReference>
<dbReference type="InterPro" id="IPR011044">
    <property type="entry name" value="Quino_amine_DH_bsu"/>
</dbReference>
<comment type="caution">
    <text evidence="1">The sequence shown here is derived from an EMBL/GenBank/DDBJ whole genome shotgun (WGS) entry which is preliminary data.</text>
</comment>
<dbReference type="AlphaFoldDB" id="A0A7I9WX92"/>
<name>A0A7I9WX92_9MYCO</name>
<accession>A0A7I9WX92</accession>
<dbReference type="Proteomes" id="UP000465241">
    <property type="component" value="Unassembled WGS sequence"/>
</dbReference>
<proteinExistence type="predicted"/>
<dbReference type="SUPFAM" id="SSF50969">
    <property type="entry name" value="YVTN repeat-like/Quinoprotein amine dehydrogenase"/>
    <property type="match status" value="1"/>
</dbReference>